<name>A0A7J5Y2H7_DISMA</name>
<dbReference type="AlphaFoldDB" id="A0A7J5Y2H7"/>
<dbReference type="Proteomes" id="UP000518266">
    <property type="component" value="Unassembled WGS sequence"/>
</dbReference>
<keyword evidence="2" id="KW-0732">Signal</keyword>
<sequence>GVSNTVFCQFWILFSFSSTSAWYRGGSPPGTSHVSPSILKGTTTVLNSAGGVRNHSEPHAAHVILQGGVEGVERPQSNVCVSWEEQRSSGGQRVDGATRGDPDGDPARHTHHTQVLAAVDVNAGFGQSLFEDLRHQNHLTAGGAVWVFLAILALFMDPSTKEHTQKTKTHAVIPKGLRASLFCRQRSSFCRGKQRLAEQNPAWVCSGGLVSSRWTGCTALPGPAEPSRRRARLRRASREIWRYRIYSNLSQVTLHKGQVGLIVPVLQNQKETRKSVTKQGIPTLGPLQPLLWNVAYEEVEGLKVEPGQVFMELQLSTGNVPPHGPAHGGEAAVTRS</sequence>
<comment type="caution">
    <text evidence="3">The sequence shown here is derived from an EMBL/GenBank/DDBJ whole genome shotgun (WGS) entry which is preliminary data.</text>
</comment>
<feature type="signal peptide" evidence="2">
    <location>
        <begin position="1"/>
        <end position="21"/>
    </location>
</feature>
<feature type="non-terminal residue" evidence="3">
    <location>
        <position position="1"/>
    </location>
</feature>
<feature type="non-terminal residue" evidence="3">
    <location>
        <position position="336"/>
    </location>
</feature>
<feature type="compositionally biased region" description="Basic and acidic residues" evidence="1">
    <location>
        <begin position="96"/>
        <end position="108"/>
    </location>
</feature>
<evidence type="ECO:0000313" key="4">
    <source>
        <dbReference type="Proteomes" id="UP000518266"/>
    </source>
</evidence>
<protein>
    <submittedName>
        <fullName evidence="3">Uncharacterized protein</fullName>
    </submittedName>
</protein>
<keyword evidence="4" id="KW-1185">Reference proteome</keyword>
<evidence type="ECO:0000256" key="1">
    <source>
        <dbReference type="SAM" id="MobiDB-lite"/>
    </source>
</evidence>
<feature type="chain" id="PRO_5029475887" evidence="2">
    <location>
        <begin position="22"/>
        <end position="336"/>
    </location>
</feature>
<proteinExistence type="predicted"/>
<dbReference type="EMBL" id="JAAKFY010000018">
    <property type="protein sequence ID" value="KAF3843636.1"/>
    <property type="molecule type" value="Genomic_DNA"/>
</dbReference>
<evidence type="ECO:0000256" key="2">
    <source>
        <dbReference type="SAM" id="SignalP"/>
    </source>
</evidence>
<organism evidence="3 4">
    <name type="scientific">Dissostichus mawsoni</name>
    <name type="common">Antarctic cod</name>
    <dbReference type="NCBI Taxonomy" id="36200"/>
    <lineage>
        <taxon>Eukaryota</taxon>
        <taxon>Metazoa</taxon>
        <taxon>Chordata</taxon>
        <taxon>Craniata</taxon>
        <taxon>Vertebrata</taxon>
        <taxon>Euteleostomi</taxon>
        <taxon>Actinopterygii</taxon>
        <taxon>Neopterygii</taxon>
        <taxon>Teleostei</taxon>
        <taxon>Neoteleostei</taxon>
        <taxon>Acanthomorphata</taxon>
        <taxon>Eupercaria</taxon>
        <taxon>Perciformes</taxon>
        <taxon>Notothenioidei</taxon>
        <taxon>Nototheniidae</taxon>
        <taxon>Dissostichus</taxon>
    </lineage>
</organism>
<feature type="region of interest" description="Disordered" evidence="1">
    <location>
        <begin position="83"/>
        <end position="109"/>
    </location>
</feature>
<evidence type="ECO:0000313" key="3">
    <source>
        <dbReference type="EMBL" id="KAF3843636.1"/>
    </source>
</evidence>
<gene>
    <name evidence="3" type="ORF">F7725_002485</name>
</gene>
<accession>A0A7J5Y2H7</accession>
<reference evidence="3 4" key="1">
    <citation type="submission" date="2020-03" db="EMBL/GenBank/DDBJ databases">
        <title>Dissostichus mawsoni Genome sequencing and assembly.</title>
        <authorList>
            <person name="Park H."/>
        </authorList>
    </citation>
    <scope>NUCLEOTIDE SEQUENCE [LARGE SCALE GENOMIC DNA]</scope>
    <source>
        <strain evidence="3">DM0001</strain>
        <tissue evidence="3">Muscle</tissue>
    </source>
</reference>